<feature type="compositionally biased region" description="Basic and acidic residues" evidence="3">
    <location>
        <begin position="1"/>
        <end position="12"/>
    </location>
</feature>
<dbReference type="AlphaFoldDB" id="A0A9W8L3T1"/>
<feature type="compositionally biased region" description="Basic and acidic residues" evidence="3">
    <location>
        <begin position="111"/>
        <end position="140"/>
    </location>
</feature>
<keyword evidence="5" id="KW-1185">Reference proteome</keyword>
<organism evidence="4 5">
    <name type="scientific">Coemansia spiralis</name>
    <dbReference type="NCBI Taxonomy" id="417178"/>
    <lineage>
        <taxon>Eukaryota</taxon>
        <taxon>Fungi</taxon>
        <taxon>Fungi incertae sedis</taxon>
        <taxon>Zoopagomycota</taxon>
        <taxon>Kickxellomycotina</taxon>
        <taxon>Kickxellomycetes</taxon>
        <taxon>Kickxellales</taxon>
        <taxon>Kickxellaceae</taxon>
        <taxon>Coemansia</taxon>
    </lineage>
</organism>
<dbReference type="Pfam" id="PF08524">
    <property type="entry name" value="rRNA_processing"/>
    <property type="match status" value="1"/>
</dbReference>
<comment type="caution">
    <text evidence="4">The sequence shown here is derived from an EMBL/GenBank/DDBJ whole genome shotgun (WGS) entry which is preliminary data.</text>
</comment>
<feature type="compositionally biased region" description="Low complexity" evidence="3">
    <location>
        <begin position="80"/>
        <end position="96"/>
    </location>
</feature>
<gene>
    <name evidence="4" type="ORF">IWW39_003258</name>
</gene>
<dbReference type="InterPro" id="IPR013730">
    <property type="entry name" value="Fyv7/TAP26"/>
</dbReference>
<name>A0A9W8L3T1_9FUNG</name>
<dbReference type="EMBL" id="JANBTX010000087">
    <property type="protein sequence ID" value="KAJ2686988.1"/>
    <property type="molecule type" value="Genomic_DNA"/>
</dbReference>
<reference evidence="4" key="1">
    <citation type="submission" date="2022-07" db="EMBL/GenBank/DDBJ databases">
        <title>Phylogenomic reconstructions and comparative analyses of Kickxellomycotina fungi.</title>
        <authorList>
            <person name="Reynolds N.K."/>
            <person name="Stajich J.E."/>
            <person name="Barry K."/>
            <person name="Grigoriev I.V."/>
            <person name="Crous P."/>
            <person name="Smith M.E."/>
        </authorList>
    </citation>
    <scope>NUCLEOTIDE SEQUENCE</scope>
    <source>
        <strain evidence="4">CBS 109367</strain>
    </source>
</reference>
<feature type="region of interest" description="Disordered" evidence="3">
    <location>
        <begin position="1"/>
        <end position="27"/>
    </location>
</feature>
<evidence type="ECO:0000256" key="1">
    <source>
        <dbReference type="ARBA" id="ARBA00006800"/>
    </source>
</evidence>
<accession>A0A9W8L3T1</accession>
<evidence type="ECO:0000256" key="2">
    <source>
        <dbReference type="ARBA" id="ARBA00018780"/>
    </source>
</evidence>
<protein>
    <recommendedName>
        <fullName evidence="2">rRNA-processing protein FYV7</fullName>
    </recommendedName>
</protein>
<dbReference type="Proteomes" id="UP001151516">
    <property type="component" value="Unassembled WGS sequence"/>
</dbReference>
<feature type="region of interest" description="Disordered" evidence="3">
    <location>
        <begin position="53"/>
        <end position="180"/>
    </location>
</feature>
<sequence>MSFPDKSSERRRAPSHPMALGTRIQSSYRGKVIKQRIERNQISKIKRKFFKSVKADADTDASAEVASIPEESSRAEPLSGAAAAASTAKARGDAAGSKAWRSQRSNPFQKLLKERDAARLRNDEERKQREQAISEAEAGRNKYMQQRKSQQKKHTAKNIRGQPALSKQIGGLLQKIKKDK</sequence>
<evidence type="ECO:0000313" key="4">
    <source>
        <dbReference type="EMBL" id="KAJ2686988.1"/>
    </source>
</evidence>
<dbReference type="OrthoDB" id="2135053at2759"/>
<proteinExistence type="inferred from homology"/>
<evidence type="ECO:0000313" key="5">
    <source>
        <dbReference type="Proteomes" id="UP001151516"/>
    </source>
</evidence>
<evidence type="ECO:0000256" key="3">
    <source>
        <dbReference type="SAM" id="MobiDB-lite"/>
    </source>
</evidence>
<comment type="similarity">
    <text evidence="1">Belongs to the FYV7 family.</text>
</comment>